<evidence type="ECO:0000313" key="4">
    <source>
        <dbReference type="Proteomes" id="UP000695022"/>
    </source>
</evidence>
<dbReference type="PANTHER" id="PTHR22625">
    <property type="entry name" value="PLEXIN"/>
    <property type="match status" value="1"/>
</dbReference>
<keyword evidence="2" id="KW-0732">Signal</keyword>
<gene>
    <name evidence="5" type="primary">LOC106818700</name>
</gene>
<comment type="caution">
    <text evidence="1">Lacks conserved residue(s) required for the propagation of feature annotation.</text>
</comment>
<feature type="chain" id="PRO_5047046644" evidence="2">
    <location>
        <begin position="22"/>
        <end position="186"/>
    </location>
</feature>
<name>A0ABM1F341_PRICU</name>
<dbReference type="GeneID" id="106818700"/>
<dbReference type="PANTHER" id="PTHR22625:SF44">
    <property type="entry name" value="PLEXIN-B"/>
    <property type="match status" value="1"/>
</dbReference>
<dbReference type="Gene3D" id="2.130.10.10">
    <property type="entry name" value="YVTN repeat-like/Quinoprotein amine dehydrogenase"/>
    <property type="match status" value="1"/>
</dbReference>
<reference evidence="5" key="1">
    <citation type="submission" date="2025-08" db="UniProtKB">
        <authorList>
            <consortium name="RefSeq"/>
        </authorList>
    </citation>
    <scope>IDENTIFICATION</scope>
</reference>
<dbReference type="InterPro" id="IPR015943">
    <property type="entry name" value="WD40/YVTN_repeat-like_dom_sf"/>
</dbReference>
<dbReference type="RefSeq" id="XP_014678862.1">
    <property type="nucleotide sequence ID" value="XM_014823376.1"/>
</dbReference>
<dbReference type="PROSITE" id="PS51004">
    <property type="entry name" value="SEMA"/>
    <property type="match status" value="1"/>
</dbReference>
<organism evidence="4 5">
    <name type="scientific">Priapulus caudatus</name>
    <name type="common">Priapulid worm</name>
    <dbReference type="NCBI Taxonomy" id="37621"/>
    <lineage>
        <taxon>Eukaryota</taxon>
        <taxon>Metazoa</taxon>
        <taxon>Ecdysozoa</taxon>
        <taxon>Scalidophora</taxon>
        <taxon>Priapulida</taxon>
        <taxon>Priapulimorpha</taxon>
        <taxon>Priapulimorphida</taxon>
        <taxon>Priapulidae</taxon>
        <taxon>Priapulus</taxon>
    </lineage>
</organism>
<accession>A0ABM1F341</accession>
<feature type="signal peptide" evidence="2">
    <location>
        <begin position="1"/>
        <end position="21"/>
    </location>
</feature>
<evidence type="ECO:0000313" key="5">
    <source>
        <dbReference type="RefSeq" id="XP_014678862.1"/>
    </source>
</evidence>
<dbReference type="InterPro" id="IPR036352">
    <property type="entry name" value="Semap_dom_sf"/>
</dbReference>
<sequence>MLPAWTLVRCALLLAAASSAGMPSVAAGATVRCALQKPADEHELPQFTGEARMQRILVHDEHVYIGATNALYQLDSRLKLIAKAVTGPVNDSPDCRPFPEYCTGPRSLTDNENKVLLKEPDSDIIIVCGSVDQGLCSFYSSANVSAWSVRLSSANPLSYAGGRAVRLEEKTSFLFTVLRERSAVDD</sequence>
<dbReference type="InterPro" id="IPR031148">
    <property type="entry name" value="Plexin"/>
</dbReference>
<evidence type="ECO:0000259" key="3">
    <source>
        <dbReference type="PROSITE" id="PS51004"/>
    </source>
</evidence>
<evidence type="ECO:0000256" key="2">
    <source>
        <dbReference type="SAM" id="SignalP"/>
    </source>
</evidence>
<dbReference type="InterPro" id="IPR001627">
    <property type="entry name" value="Semap_dom"/>
</dbReference>
<dbReference type="Proteomes" id="UP000695022">
    <property type="component" value="Unplaced"/>
</dbReference>
<protein>
    <submittedName>
        <fullName evidence="5">Hepatocyte growth factor receptor-like</fullName>
    </submittedName>
</protein>
<keyword evidence="4" id="KW-1185">Reference proteome</keyword>
<proteinExistence type="predicted"/>
<dbReference type="SUPFAM" id="SSF101912">
    <property type="entry name" value="Sema domain"/>
    <property type="match status" value="1"/>
</dbReference>
<evidence type="ECO:0000256" key="1">
    <source>
        <dbReference type="PROSITE-ProRule" id="PRU00352"/>
    </source>
</evidence>
<feature type="domain" description="Sema" evidence="3">
    <location>
        <begin position="32"/>
        <end position="186"/>
    </location>
</feature>